<keyword evidence="3" id="KW-1185">Reference proteome</keyword>
<name>A0ABQ5GI19_9ASTR</name>
<comment type="caution">
    <text evidence="2">The sequence shown here is derived from an EMBL/GenBank/DDBJ whole genome shotgun (WGS) entry which is preliminary data.</text>
</comment>
<sequence>MGDFGTDIEEKDEKRSQNNKTGLGMEKQEKTKSKLAMSLDNTSSAVTYTSISSDLNGLSWGIPLVNVGELPEMGPYEEIAQQGHVMYKGLKTKQKR</sequence>
<dbReference type="EMBL" id="BQNB010018501">
    <property type="protein sequence ID" value="GJT75114.1"/>
    <property type="molecule type" value="Genomic_DNA"/>
</dbReference>
<evidence type="ECO:0000313" key="2">
    <source>
        <dbReference type="EMBL" id="GJT75114.1"/>
    </source>
</evidence>
<organism evidence="2 3">
    <name type="scientific">Tanacetum coccineum</name>
    <dbReference type="NCBI Taxonomy" id="301880"/>
    <lineage>
        <taxon>Eukaryota</taxon>
        <taxon>Viridiplantae</taxon>
        <taxon>Streptophyta</taxon>
        <taxon>Embryophyta</taxon>
        <taxon>Tracheophyta</taxon>
        <taxon>Spermatophyta</taxon>
        <taxon>Magnoliopsida</taxon>
        <taxon>eudicotyledons</taxon>
        <taxon>Gunneridae</taxon>
        <taxon>Pentapetalae</taxon>
        <taxon>asterids</taxon>
        <taxon>campanulids</taxon>
        <taxon>Asterales</taxon>
        <taxon>Asteraceae</taxon>
        <taxon>Asteroideae</taxon>
        <taxon>Anthemideae</taxon>
        <taxon>Anthemidinae</taxon>
        <taxon>Tanacetum</taxon>
    </lineage>
</organism>
<feature type="compositionally biased region" description="Acidic residues" evidence="1">
    <location>
        <begin position="1"/>
        <end position="10"/>
    </location>
</feature>
<proteinExistence type="predicted"/>
<dbReference type="Proteomes" id="UP001151760">
    <property type="component" value="Unassembled WGS sequence"/>
</dbReference>
<evidence type="ECO:0000313" key="3">
    <source>
        <dbReference type="Proteomes" id="UP001151760"/>
    </source>
</evidence>
<reference evidence="2" key="1">
    <citation type="journal article" date="2022" name="Int. J. Mol. Sci.">
        <title>Draft Genome of Tanacetum Coccineum: Genomic Comparison of Closely Related Tanacetum-Family Plants.</title>
        <authorList>
            <person name="Yamashiro T."/>
            <person name="Shiraishi A."/>
            <person name="Nakayama K."/>
            <person name="Satake H."/>
        </authorList>
    </citation>
    <scope>NUCLEOTIDE SEQUENCE</scope>
</reference>
<protein>
    <submittedName>
        <fullName evidence="2">Uncharacterized protein</fullName>
    </submittedName>
</protein>
<feature type="region of interest" description="Disordered" evidence="1">
    <location>
        <begin position="1"/>
        <end position="36"/>
    </location>
</feature>
<reference evidence="2" key="2">
    <citation type="submission" date="2022-01" db="EMBL/GenBank/DDBJ databases">
        <authorList>
            <person name="Yamashiro T."/>
            <person name="Shiraishi A."/>
            <person name="Satake H."/>
            <person name="Nakayama K."/>
        </authorList>
    </citation>
    <scope>NUCLEOTIDE SEQUENCE</scope>
</reference>
<gene>
    <name evidence="2" type="ORF">Tco_1041839</name>
</gene>
<evidence type="ECO:0000256" key="1">
    <source>
        <dbReference type="SAM" id="MobiDB-lite"/>
    </source>
</evidence>
<accession>A0ABQ5GI19</accession>